<dbReference type="SUPFAM" id="SSF49373">
    <property type="entry name" value="Invasin/intimin cell-adhesion fragments"/>
    <property type="match status" value="2"/>
</dbReference>
<feature type="domain" description="Ig-like" evidence="1">
    <location>
        <begin position="288"/>
        <end position="387"/>
    </location>
</feature>
<evidence type="ECO:0000259" key="1">
    <source>
        <dbReference type="PROSITE" id="PS50835"/>
    </source>
</evidence>
<dbReference type="RefSeq" id="YP_010673012.1">
    <property type="nucleotide sequence ID" value="NC_070981.1"/>
</dbReference>
<dbReference type="PROSITE" id="PS50835">
    <property type="entry name" value="IG_LIKE"/>
    <property type="match status" value="1"/>
</dbReference>
<dbReference type="Proteomes" id="UP000505302">
    <property type="component" value="Segment"/>
</dbReference>
<dbReference type="GeneID" id="77949302"/>
<protein>
    <submittedName>
        <fullName evidence="2">Cell adhesion domain protein</fullName>
    </submittedName>
</protein>
<dbReference type="Pfam" id="PF02368">
    <property type="entry name" value="Big_2"/>
    <property type="match status" value="2"/>
</dbReference>
<dbReference type="InterPro" id="IPR008964">
    <property type="entry name" value="Invasin/intimin_cell_adhesion"/>
</dbReference>
<dbReference type="InterPro" id="IPR003343">
    <property type="entry name" value="Big_2"/>
</dbReference>
<accession>A0A6J4EEZ2</accession>
<name>A0A6J4EEZ2_9CAUD</name>
<keyword evidence="3" id="KW-1185">Reference proteome</keyword>
<proteinExistence type="predicted"/>
<dbReference type="SMART" id="SM00635">
    <property type="entry name" value="BID_2"/>
    <property type="match status" value="4"/>
</dbReference>
<sequence length="999" mass="109683">MALYPIKSLGAVGVIADQAPTDLAPNAFTNAINARFVEQRVFKTGGNAPLSYVDEDKELTPLSFISMPFDYYSAGNSFLVVGTDKKLYKLTDEGLTDISRKVATATKKATATLKIYPVVSSITPKESSVSMTFNKTKVLEVSVTPEDAQNTNLVWSVSNSAYGSIVVDPTDSKRATLTSKAVEGNLVVTVRTADESISTQIAVNIIDGDSGIFLSQDTLTVRKGGTSTLTAITGKPSVTWTSSNPSIVSVTPNSNSLTAVLRASGEGNVTITADNGTKTASCVVSAIPQIDSISLSQENVTMNRGTQYILTATVNPANAPNKAITWTSSNPNIATVSGSSTEATITGLVAGYTQITATTVEGKRTATCEVQVGLASRMARSLSYSITPEAPVEEPVIEKEDVVYFASENTGIDTTGMAEGNNFYDYSNVMDLEGFGRAALLANDPPLSGVTLDIIDASLDVGEEIVLTATASPTGNYSYKWTVDKSGYVSTTNTSSPTLKLTALRKGEVKVTCTVSQMVQKDYDAFEDYPWYHTIISNCAVATTHYETPQVKEFDSEYFVDLPGWGEQTVVDASGNPSVKKYNWKCERIRAFNNRLFALNMRESNASGVTTHYPLRLRWSNFAEENKAPELWDDYAYDRAVSSDLAANIVGQTEALENGYAGYIDLADSNGSLIEVLPLKDYLFVYTEFETYIGSPTNNTYQPLMFKKLFNDSGILAPECVVEVEGGHFVVTQNDVILHNGASKKSIASNRVKNMLINEICLVNPIATKVHLHQDKKEVWILYVGPGEPKESFACTKAAVWNYEFDTWSFRTIPHSYCIGLVDPPVLERGPIWADFQEVTWDDPSIDKLVWRKDATNFRQRVTIVGSFLRGFYQVDVGALDYFYDRSNDTVIERPLEMRLERTGIDFDNVTNEWNQKHINRFRPQVTGTGTYMFEAGGSQFSNEYGHNHSTKEFRVGVDRHVSVRLNHPYLFYNVIDNDVNSNASMNGLTIEFAVGGRR</sequence>
<dbReference type="Gene3D" id="2.60.40.1080">
    <property type="match status" value="4"/>
</dbReference>
<evidence type="ECO:0000313" key="2">
    <source>
        <dbReference type="EMBL" id="BCG45028.1"/>
    </source>
</evidence>
<organism evidence="2 3">
    <name type="scientific">Escherichia phage EK010</name>
    <dbReference type="NCBI Taxonomy" id="2742112"/>
    <lineage>
        <taxon>Viruses</taxon>
        <taxon>Duplodnaviria</taxon>
        <taxon>Heunggongvirae</taxon>
        <taxon>Uroviricota</taxon>
        <taxon>Caudoviricetes</taxon>
        <taxon>Mktvariviridae</taxon>
        <taxon>Gordonclarkvirinae</taxon>
        <taxon>Suseptimavirus</taxon>
        <taxon>Suseptimavirus EK010</taxon>
    </lineage>
</organism>
<dbReference type="EMBL" id="LC553734">
    <property type="protein sequence ID" value="BCG45028.1"/>
    <property type="molecule type" value="Genomic_DNA"/>
</dbReference>
<evidence type="ECO:0000313" key="3">
    <source>
        <dbReference type="Proteomes" id="UP000505302"/>
    </source>
</evidence>
<dbReference type="KEGG" id="vg:77949302"/>
<dbReference type="InterPro" id="IPR007110">
    <property type="entry name" value="Ig-like_dom"/>
</dbReference>
<reference evidence="2 3" key="1">
    <citation type="submission" date="2020-06" db="EMBL/GenBank/DDBJ databases">
        <title>Complete Genome Sequence of the phage EK010 isolated from swine sewage.</title>
        <authorList>
            <person name="Shahin K."/>
            <person name="Bao H."/>
            <person name="Soleimani-Delfan A."/>
            <person name="Wang R."/>
        </authorList>
    </citation>
    <scope>NUCLEOTIDE SEQUENCE [LARGE SCALE GENOMIC DNA]</scope>
</reference>